<organism evidence="1 2">
    <name type="scientific">Vararia minispora EC-137</name>
    <dbReference type="NCBI Taxonomy" id="1314806"/>
    <lineage>
        <taxon>Eukaryota</taxon>
        <taxon>Fungi</taxon>
        <taxon>Dikarya</taxon>
        <taxon>Basidiomycota</taxon>
        <taxon>Agaricomycotina</taxon>
        <taxon>Agaricomycetes</taxon>
        <taxon>Russulales</taxon>
        <taxon>Lachnocladiaceae</taxon>
        <taxon>Vararia</taxon>
    </lineage>
</organism>
<dbReference type="Proteomes" id="UP000814128">
    <property type="component" value="Unassembled WGS sequence"/>
</dbReference>
<protein>
    <submittedName>
        <fullName evidence="1">Alpha/Beta hydrolase protein</fullName>
    </submittedName>
</protein>
<evidence type="ECO:0000313" key="2">
    <source>
        <dbReference type="Proteomes" id="UP000814128"/>
    </source>
</evidence>
<proteinExistence type="predicted"/>
<sequence length="302" mass="32923">MRLSYAPTTSSYRHPQRLLVYLPALPIGTSTARLPVHVNIHGSGFCLNSFGADADFCAWLADSVLCVVVDIEHRKAPEHPWPAAPNDVRDATGVVRELAESHGWDANRISIGGFSSGGNLALVEASRVRERDEGMLCAVIAFYPSTNLAEPASKKPQLQIAKGGAGSPMPIWFRRFLYSCYLPHTVVHNTQEMNIPPGDDKPTRADPRISPLSAKAGNFPPATIITASQDSLQREAVQLVDKLKGEGKDVVHWEAPGQGHGWNLSAKDNTEPGKLRLQAYELTRDRLRDAHEKALVPPSTSS</sequence>
<accession>A0ACB8QJD7</accession>
<reference evidence="1" key="2">
    <citation type="journal article" date="2022" name="New Phytol.">
        <title>Evolutionary transition to the ectomycorrhizal habit in the genomes of a hyperdiverse lineage of mushroom-forming fungi.</title>
        <authorList>
            <person name="Looney B."/>
            <person name="Miyauchi S."/>
            <person name="Morin E."/>
            <person name="Drula E."/>
            <person name="Courty P.E."/>
            <person name="Kohler A."/>
            <person name="Kuo A."/>
            <person name="LaButti K."/>
            <person name="Pangilinan J."/>
            <person name="Lipzen A."/>
            <person name="Riley R."/>
            <person name="Andreopoulos W."/>
            <person name="He G."/>
            <person name="Johnson J."/>
            <person name="Nolan M."/>
            <person name="Tritt A."/>
            <person name="Barry K.W."/>
            <person name="Grigoriev I.V."/>
            <person name="Nagy L.G."/>
            <person name="Hibbett D."/>
            <person name="Henrissat B."/>
            <person name="Matheny P.B."/>
            <person name="Labbe J."/>
            <person name="Martin F.M."/>
        </authorList>
    </citation>
    <scope>NUCLEOTIDE SEQUENCE</scope>
    <source>
        <strain evidence="1">EC-137</strain>
    </source>
</reference>
<gene>
    <name evidence="1" type="ORF">K488DRAFT_51465</name>
</gene>
<keyword evidence="2" id="KW-1185">Reference proteome</keyword>
<evidence type="ECO:0000313" key="1">
    <source>
        <dbReference type="EMBL" id="KAI0031735.1"/>
    </source>
</evidence>
<reference evidence="1" key="1">
    <citation type="submission" date="2021-02" db="EMBL/GenBank/DDBJ databases">
        <authorList>
            <consortium name="DOE Joint Genome Institute"/>
            <person name="Ahrendt S."/>
            <person name="Looney B.P."/>
            <person name="Miyauchi S."/>
            <person name="Morin E."/>
            <person name="Drula E."/>
            <person name="Courty P.E."/>
            <person name="Chicoki N."/>
            <person name="Fauchery L."/>
            <person name="Kohler A."/>
            <person name="Kuo A."/>
            <person name="Labutti K."/>
            <person name="Pangilinan J."/>
            <person name="Lipzen A."/>
            <person name="Riley R."/>
            <person name="Andreopoulos W."/>
            <person name="He G."/>
            <person name="Johnson J."/>
            <person name="Barry K.W."/>
            <person name="Grigoriev I.V."/>
            <person name="Nagy L."/>
            <person name="Hibbett D."/>
            <person name="Henrissat B."/>
            <person name="Matheny P.B."/>
            <person name="Labbe J."/>
            <person name="Martin F."/>
        </authorList>
    </citation>
    <scope>NUCLEOTIDE SEQUENCE</scope>
    <source>
        <strain evidence="1">EC-137</strain>
    </source>
</reference>
<comment type="caution">
    <text evidence="1">The sequence shown here is derived from an EMBL/GenBank/DDBJ whole genome shotgun (WGS) entry which is preliminary data.</text>
</comment>
<name>A0ACB8QJD7_9AGAM</name>
<dbReference type="EMBL" id="MU273569">
    <property type="protein sequence ID" value="KAI0031735.1"/>
    <property type="molecule type" value="Genomic_DNA"/>
</dbReference>
<keyword evidence="1" id="KW-0378">Hydrolase</keyword>